<dbReference type="NCBIfam" id="TIGR00229">
    <property type="entry name" value="sensory_box"/>
    <property type="match status" value="1"/>
</dbReference>
<feature type="region of interest" description="Disordered" evidence="6">
    <location>
        <begin position="1131"/>
        <end position="1155"/>
    </location>
</feature>
<feature type="compositionally biased region" description="Low complexity" evidence="6">
    <location>
        <begin position="1140"/>
        <end position="1153"/>
    </location>
</feature>
<evidence type="ECO:0000313" key="10">
    <source>
        <dbReference type="Proteomes" id="UP000683925"/>
    </source>
</evidence>
<keyword evidence="3" id="KW-0418">Kinase</keyword>
<keyword evidence="7" id="KW-1133">Transmembrane helix</keyword>
<keyword evidence="4" id="KW-0067">ATP-binding</keyword>
<keyword evidence="2" id="KW-0547">Nucleotide-binding</keyword>
<feature type="transmembrane region" description="Helical" evidence="7">
    <location>
        <begin position="1024"/>
        <end position="1048"/>
    </location>
</feature>
<evidence type="ECO:0000256" key="6">
    <source>
        <dbReference type="SAM" id="MobiDB-lite"/>
    </source>
</evidence>
<keyword evidence="10" id="KW-1185">Reference proteome</keyword>
<organism evidence="9 10">
    <name type="scientific">Paramecium octaurelia</name>
    <dbReference type="NCBI Taxonomy" id="43137"/>
    <lineage>
        <taxon>Eukaryota</taxon>
        <taxon>Sar</taxon>
        <taxon>Alveolata</taxon>
        <taxon>Ciliophora</taxon>
        <taxon>Intramacronucleata</taxon>
        <taxon>Oligohymenophorea</taxon>
        <taxon>Peniculida</taxon>
        <taxon>Parameciidae</taxon>
        <taxon>Paramecium</taxon>
    </lineage>
</organism>
<dbReference type="GO" id="GO:0005524">
    <property type="term" value="F:ATP binding"/>
    <property type="evidence" value="ECO:0007669"/>
    <property type="project" value="UniProtKB-KW"/>
</dbReference>
<proteinExistence type="predicted"/>
<feature type="transmembrane region" description="Helical" evidence="7">
    <location>
        <begin position="1397"/>
        <end position="1415"/>
    </location>
</feature>
<evidence type="ECO:0000256" key="5">
    <source>
        <dbReference type="SAM" id="Coils"/>
    </source>
</evidence>
<dbReference type="Proteomes" id="UP000683925">
    <property type="component" value="Unassembled WGS sequence"/>
</dbReference>
<dbReference type="InterPro" id="IPR000014">
    <property type="entry name" value="PAS"/>
</dbReference>
<dbReference type="InterPro" id="IPR057352">
    <property type="entry name" value="TPR_TmcB/C"/>
</dbReference>
<feature type="transmembrane region" description="Helical" evidence="7">
    <location>
        <begin position="1190"/>
        <end position="1213"/>
    </location>
</feature>
<feature type="domain" description="TmcB/TmcC TPR repeats" evidence="8">
    <location>
        <begin position="351"/>
        <end position="463"/>
    </location>
</feature>
<evidence type="ECO:0000256" key="7">
    <source>
        <dbReference type="SAM" id="Phobius"/>
    </source>
</evidence>
<protein>
    <recommendedName>
        <fullName evidence="8">TmcB/TmcC TPR repeats domain-containing protein</fullName>
    </recommendedName>
</protein>
<evidence type="ECO:0000256" key="3">
    <source>
        <dbReference type="ARBA" id="ARBA00022777"/>
    </source>
</evidence>
<evidence type="ECO:0000256" key="1">
    <source>
        <dbReference type="ARBA" id="ARBA00022679"/>
    </source>
</evidence>
<keyword evidence="5" id="KW-0175">Coiled coil</keyword>
<evidence type="ECO:0000313" key="9">
    <source>
        <dbReference type="EMBL" id="CAD8134939.1"/>
    </source>
</evidence>
<feature type="transmembrane region" description="Helical" evidence="7">
    <location>
        <begin position="45"/>
        <end position="67"/>
    </location>
</feature>
<keyword evidence="7" id="KW-0472">Membrane</keyword>
<dbReference type="PANTHER" id="PTHR31600">
    <property type="entry name" value="TINY MACROCYSTS PROTEIN B-RELATED"/>
    <property type="match status" value="1"/>
</dbReference>
<dbReference type="OMA" id="LWASNTI"/>
<feature type="transmembrane region" description="Helical" evidence="7">
    <location>
        <begin position="12"/>
        <end position="33"/>
    </location>
</feature>
<evidence type="ECO:0000256" key="4">
    <source>
        <dbReference type="ARBA" id="ARBA00022840"/>
    </source>
</evidence>
<dbReference type="InterPro" id="IPR052994">
    <property type="entry name" value="Tiny_macrocysts_regulators"/>
</dbReference>
<accession>A0A8S1S7B1</accession>
<name>A0A8S1S7B1_PAROT</name>
<reference evidence="9" key="1">
    <citation type="submission" date="2021-01" db="EMBL/GenBank/DDBJ databases">
        <authorList>
            <consortium name="Genoscope - CEA"/>
            <person name="William W."/>
        </authorList>
    </citation>
    <scope>NUCLEOTIDE SEQUENCE</scope>
</reference>
<feature type="coiled-coil region" evidence="5">
    <location>
        <begin position="1084"/>
        <end position="1131"/>
    </location>
</feature>
<sequence>MFTIYSIRIYNLLMVMLVTVFVMPFLSVFLAAFKCEGQMQCDSILYYIMVILSSLGIVLLLICLIFFEIFLVDYNPFTPIPYASKYTKLNWIELIFKIYLPFFAVMDPQQDAEKPFITILCIMYAMMITMRLKTRQFIENSVNISKLSQTSLLFWTSFVSVCHAYLDQGEVDDMGFFYEVVCSPIVVYCCFKLNKSPELITHMKKDIQLEETVQEMIFLIENREKPINRMKLEGFVKLHQKDCLKSVEQCPCSSIHQDTLRNQDEKTNDKQSLDKTIRWYAFVQALIQNSSDRLQTTRIQIIRSYVLQKKLKNKFKAFYELAIAQKQRLQFQDEFCIYRVMNQIELEMIEQDKNQEIDVQQIVNFQNYYIQFETAIEKSVNLHLEYWRELQEESPDIGKLQQLGASITSSIDETEQLYDKLIKINSIHLKTLEIYGNFLTHVVNNDIEGTRIIDKSDQISKNLEINRIIDSEKFKYDQNSDTCIITCSVNIENLGAITNCNNEIQKLLGYKKADLMRSNVSRIMPRILASVHDDFIRNFIQTSQSKVLGIERQVFALNKSGFLVPCSLMIRVLPNLKNGLQIVGFLKKSDNTDRFFYLMFDELSHSILGFSETVYDKFGVPSGVANGQLDLPIVDIAPELLDFCKKQGAFNFTIDTTGLSNNYQIAQDESLDDIQQQEDQSAFYGISRDPYEQNVLLERKEYSQINEKTANNDKSMFNEKTITQDPKLINHKSLKYKSALVKGLLVEDSEYANAKIKIIQFIEESQEELLNKVIEDKKLEEEQPDVVENVIQSEVSGGSGLSVNEEIRQIKEFKIQMGEKSEASKIIMLNRIIILLSTILIVLSSVQLGYRLQQNDELLNGHSAITMAYYRTGVMADVVFYTRYLQLMAYGNVTYDQSFRDKLSQQVNQLKSIQYSLIKSRIDMEAKKNVFSDTTINVTYLYENVEQNYSSSLSDAIFQLVTSASIIRNASLSSFIDSNSTENTVKNVFFIIRNGYQLLRQGSQDVSEIYYDFFVFIIGDYDSIFYAVLSLAIASLVIAQFFLIPIVLKVHNINNKVMSLFGLLTQKDIKELAQRSEQFKNTYLSNMQNTIKEQAQAKAELEKLQEKQKKLKNQDQNLNDQSNVIVEINNEQPQPSNDAPLSSNQQPLPSSLPTHKNIDKLQLQQQQEHDEQQILDSEAMRQQKLLNSKASNTFSVSMKFILMMMIFMAYFIVNITLEQQLTDQSVIIYNHLKYSSIRAYNLKYSIYFTIEQILQATNYKEQYIEALYENERLCLESLQQSFSSKFDPYISLYNQFNLQSLCLQSFSTDQFTLDVNQCSILSGGILDRGLRNSITSLALWASNTISTDIKILDSQQVKNYIEQVYYIDQAIVYLNAQYSLGMSDFVDSEQQIEKIKFSVFIIGLVFIFLFIWTPYNKEMSRQIWRTKGMLNMIPFEMIKAQESLKNAFLKGNIIAAVK</sequence>
<dbReference type="PANTHER" id="PTHR31600:SF2">
    <property type="entry name" value="GAMETE ENRICHED GENE 10 PROTEIN-RELATED"/>
    <property type="match status" value="1"/>
</dbReference>
<dbReference type="OrthoDB" id="297535at2759"/>
<keyword evidence="7" id="KW-0812">Transmembrane</keyword>
<comment type="caution">
    <text evidence="9">The sequence shown here is derived from an EMBL/GenBank/DDBJ whole genome shotgun (WGS) entry which is preliminary data.</text>
</comment>
<dbReference type="EMBL" id="CAJJDP010000005">
    <property type="protein sequence ID" value="CAD8134939.1"/>
    <property type="molecule type" value="Genomic_DNA"/>
</dbReference>
<dbReference type="FunFam" id="3.30.450.20:FF:000060">
    <property type="entry name" value="Sensor protein FixL"/>
    <property type="match status" value="1"/>
</dbReference>
<evidence type="ECO:0000259" key="8">
    <source>
        <dbReference type="Pfam" id="PF25474"/>
    </source>
</evidence>
<dbReference type="Pfam" id="PF25474">
    <property type="entry name" value="TPR_TmcB"/>
    <property type="match status" value="1"/>
</dbReference>
<keyword evidence="1" id="KW-0808">Transferase</keyword>
<dbReference type="GO" id="GO:0016301">
    <property type="term" value="F:kinase activity"/>
    <property type="evidence" value="ECO:0007669"/>
    <property type="project" value="UniProtKB-KW"/>
</dbReference>
<gene>
    <name evidence="9" type="ORF">POCTA_138.1.T0060109</name>
</gene>
<evidence type="ECO:0000256" key="2">
    <source>
        <dbReference type="ARBA" id="ARBA00022741"/>
    </source>
</evidence>